<dbReference type="GO" id="GO:0003964">
    <property type="term" value="F:RNA-directed DNA polymerase activity"/>
    <property type="evidence" value="ECO:0007669"/>
    <property type="project" value="UniProtKB-KW"/>
</dbReference>
<keyword evidence="2" id="KW-1185">Reference proteome</keyword>
<organism evidence="1 2">
    <name type="scientific">Plakobranchus ocellatus</name>
    <dbReference type="NCBI Taxonomy" id="259542"/>
    <lineage>
        <taxon>Eukaryota</taxon>
        <taxon>Metazoa</taxon>
        <taxon>Spiralia</taxon>
        <taxon>Lophotrochozoa</taxon>
        <taxon>Mollusca</taxon>
        <taxon>Gastropoda</taxon>
        <taxon>Heterobranchia</taxon>
        <taxon>Euthyneura</taxon>
        <taxon>Panpulmonata</taxon>
        <taxon>Sacoglossa</taxon>
        <taxon>Placobranchoidea</taxon>
        <taxon>Plakobranchidae</taxon>
        <taxon>Plakobranchus</taxon>
    </lineage>
</organism>
<comment type="caution">
    <text evidence="1">The sequence shown here is derived from an EMBL/GenBank/DDBJ whole genome shotgun (WGS) entry which is preliminary data.</text>
</comment>
<evidence type="ECO:0000313" key="1">
    <source>
        <dbReference type="EMBL" id="GFO15784.1"/>
    </source>
</evidence>
<proteinExistence type="predicted"/>
<accession>A0AAV4B6R8</accession>
<dbReference type="Proteomes" id="UP000735302">
    <property type="component" value="Unassembled WGS sequence"/>
</dbReference>
<keyword evidence="1" id="KW-0548">Nucleotidyltransferase</keyword>
<keyword evidence="1" id="KW-0695">RNA-directed DNA polymerase</keyword>
<sequence>MQARLDALTWRRMSFKPKKSQSLPIRKGKLDEDFYFKIARYDILESRTTQELDKNFIKLYYSSLKDTKRGSKALEQASVGLLAIDDIRDQRFNCYNISISQAKINRFTRKPLGVPPGLTDVAVYCRTAKLRVRLSLKSIVQEYKCRKTRLISMLEDSVEPAVRSIQPQLRTGRKWNIDEQLTKQKRA</sequence>
<dbReference type="EMBL" id="BLXT01004630">
    <property type="protein sequence ID" value="GFO15784.1"/>
    <property type="molecule type" value="Genomic_DNA"/>
</dbReference>
<reference evidence="1 2" key="1">
    <citation type="journal article" date="2021" name="Elife">
        <title>Chloroplast acquisition without the gene transfer in kleptoplastic sea slugs, Plakobranchus ocellatus.</title>
        <authorList>
            <person name="Maeda T."/>
            <person name="Takahashi S."/>
            <person name="Yoshida T."/>
            <person name="Shimamura S."/>
            <person name="Takaki Y."/>
            <person name="Nagai Y."/>
            <person name="Toyoda A."/>
            <person name="Suzuki Y."/>
            <person name="Arimoto A."/>
            <person name="Ishii H."/>
            <person name="Satoh N."/>
            <person name="Nishiyama T."/>
            <person name="Hasebe M."/>
            <person name="Maruyama T."/>
            <person name="Minagawa J."/>
            <person name="Obokata J."/>
            <person name="Shigenobu S."/>
        </authorList>
    </citation>
    <scope>NUCLEOTIDE SEQUENCE [LARGE SCALE GENOMIC DNA]</scope>
</reference>
<keyword evidence="1" id="KW-0808">Transferase</keyword>
<protein>
    <submittedName>
        <fullName evidence="1">Reverse transcriptase</fullName>
    </submittedName>
</protein>
<evidence type="ECO:0000313" key="2">
    <source>
        <dbReference type="Proteomes" id="UP000735302"/>
    </source>
</evidence>
<gene>
    <name evidence="1" type="ORF">PoB_004228900</name>
</gene>
<name>A0AAV4B6R8_9GAST</name>
<dbReference type="AlphaFoldDB" id="A0AAV4B6R8"/>